<protein>
    <recommendedName>
        <fullName evidence="10">Mis6 domain-containing protein</fullName>
    </recommendedName>
</protein>
<dbReference type="GO" id="GO:0005634">
    <property type="term" value="C:nucleus"/>
    <property type="evidence" value="ECO:0007669"/>
    <property type="project" value="UniProtKB-SubCell"/>
</dbReference>
<dbReference type="PANTHER" id="PTHR48208">
    <property type="entry name" value="CENTROMERE PROTEIN I"/>
    <property type="match status" value="1"/>
</dbReference>
<name>A0A0E9NGX2_SAICN</name>
<dbReference type="RefSeq" id="XP_019023063.1">
    <property type="nucleotide sequence ID" value="XM_019166233.1"/>
</dbReference>
<dbReference type="PANTHER" id="PTHR48208:SF2">
    <property type="entry name" value="CENTROMERE PROTEIN I"/>
    <property type="match status" value="1"/>
</dbReference>
<dbReference type="Proteomes" id="UP000033140">
    <property type="component" value="Unassembled WGS sequence"/>
</dbReference>
<accession>A0A0E9NGX2</accession>
<reference evidence="8 9" key="1">
    <citation type="journal article" date="2011" name="J. Gen. Appl. Microbiol.">
        <title>Draft genome sequencing of the enigmatic yeast Saitoella complicata.</title>
        <authorList>
            <person name="Nishida H."/>
            <person name="Hamamoto M."/>
            <person name="Sugiyama J."/>
        </authorList>
    </citation>
    <scope>NUCLEOTIDE SEQUENCE [LARGE SCALE GENOMIC DNA]</scope>
    <source>
        <strain evidence="8 9">NRRL Y-17804</strain>
    </source>
</reference>
<keyword evidence="4" id="KW-0158">Chromosome</keyword>
<dbReference type="OrthoDB" id="6347512at2759"/>
<dbReference type="AlphaFoldDB" id="A0A0E9NGX2"/>
<evidence type="ECO:0000256" key="5">
    <source>
        <dbReference type="ARBA" id="ARBA00023242"/>
    </source>
</evidence>
<dbReference type="GO" id="GO:0000939">
    <property type="term" value="C:inner kinetochore"/>
    <property type="evidence" value="ECO:0007669"/>
    <property type="project" value="TreeGrafter"/>
</dbReference>
<dbReference type="CDD" id="cd22647">
    <property type="entry name" value="CTF3_NTD_HEAT"/>
    <property type="match status" value="1"/>
</dbReference>
<comment type="subcellular location">
    <subcellularLocation>
        <location evidence="2">Chromosome</location>
        <location evidence="2">Centromere</location>
    </subcellularLocation>
    <subcellularLocation>
        <location evidence="1">Nucleus</location>
    </subcellularLocation>
</comment>
<evidence type="ECO:0000313" key="8">
    <source>
        <dbReference type="EMBL" id="GAO48660.1"/>
    </source>
</evidence>
<proteinExistence type="inferred from homology"/>
<comment type="caution">
    <text evidence="8">The sequence shown here is derived from an EMBL/GenBank/DDBJ whole genome shotgun (WGS) entry which is preliminary data.</text>
</comment>
<dbReference type="OMA" id="RVFKNYY"/>
<comment type="similarity">
    <text evidence="3">Belongs to the CENP-I/CTF3 family.</text>
</comment>
<keyword evidence="6" id="KW-0137">Centromere</keyword>
<evidence type="ECO:0000256" key="1">
    <source>
        <dbReference type="ARBA" id="ARBA00004123"/>
    </source>
</evidence>
<evidence type="ECO:0000256" key="2">
    <source>
        <dbReference type="ARBA" id="ARBA00004584"/>
    </source>
</evidence>
<evidence type="ECO:0000256" key="6">
    <source>
        <dbReference type="ARBA" id="ARBA00023328"/>
    </source>
</evidence>
<dbReference type="InterPro" id="IPR012485">
    <property type="entry name" value="CENP-I"/>
</dbReference>
<organism evidence="8 9">
    <name type="scientific">Saitoella complicata (strain BCRC 22490 / CBS 7301 / JCM 7358 / NBRC 10748 / NRRL Y-17804)</name>
    <dbReference type="NCBI Taxonomy" id="698492"/>
    <lineage>
        <taxon>Eukaryota</taxon>
        <taxon>Fungi</taxon>
        <taxon>Dikarya</taxon>
        <taxon>Ascomycota</taxon>
        <taxon>Taphrinomycotina</taxon>
        <taxon>Taphrinomycotina incertae sedis</taxon>
        <taxon>Saitoella</taxon>
    </lineage>
</organism>
<reference evidence="8 9" key="2">
    <citation type="journal article" date="2014" name="J. Gen. Appl. Microbiol.">
        <title>The early diverging ascomycetous budding yeast Saitoella complicata has three histone deacetylases belonging to the Clr6, Hos2, and Rpd3 lineages.</title>
        <authorList>
            <person name="Nishida H."/>
            <person name="Matsumoto T."/>
            <person name="Kondo S."/>
            <person name="Hamamoto M."/>
            <person name="Yoshikawa H."/>
        </authorList>
    </citation>
    <scope>NUCLEOTIDE SEQUENCE [LARGE SCALE GENOMIC DNA]</scope>
    <source>
        <strain evidence="8 9">NRRL Y-17804</strain>
    </source>
</reference>
<dbReference type="STRING" id="698492.A0A0E9NGX2"/>
<keyword evidence="9" id="KW-1185">Reference proteome</keyword>
<evidence type="ECO:0000256" key="3">
    <source>
        <dbReference type="ARBA" id="ARBA00005470"/>
    </source>
</evidence>
<sequence length="711" mass="78538">MDDDNDFFIRPSSSLTSADERAAAAVRRLENIALPTPGSARVKVDKVVVVDALNVIGPHAVRNGLTDEMMSRLVEVIANPNSALDSGTASLLVKALLPRNRVPESIVLKIVGCLGRGDGRAPFTAQPALLRLLLLLQPYLASPTHLSKLYGVLFHYLGYTTLRPYLCHILFLITRRKHVTPARISAVNEYIKWSVEDGALNALLRVYADYYPDVVVANTRRGGRRGVVFKDPDPEFSERLAAIQAKQGDRPSSGGFEGAKRRRTGEGSYLIPDSHTYGSTSTTITTLEEIRSIHDLVESIEKLELPSQLASVLDEEVLQVLLIHKGGEMVDARLNHWVGHMLEEEWTAIRLAKAGKRTERFVSLLEKIERYTARTGQMLLAVEDWLADMLPSWDGMILREGVMKLLAWVSPEAEDIKEAFLDPVQALFDKGDKVFRRGWLVCIGKIVRRWGVYHVAYLTSDASSLQHLATCLNACTALVLSESACYTVVLVCYEQFAALPLDRDIMQIHLPPAPLIQHVFFSGSPTHTSILCGLIARFKTAFELYDARARKGHGELLSKDFVAGFNSYVMDVCNCLWRGRGFNRSDRNATGFGLGEEAIEKLRGVAAARGDNLAGLFSLTHSPLFALYSARTFASILERQCSTVSVTDPVTNVMLKQLAESGGPKIDYSDFRVELLEELREGGLVGVVEFLYGSMTSLMSRKSGVGNGLGR</sequence>
<evidence type="ECO:0008006" key="10">
    <source>
        <dbReference type="Google" id="ProtNLM"/>
    </source>
</evidence>
<evidence type="ECO:0000256" key="4">
    <source>
        <dbReference type="ARBA" id="ARBA00022454"/>
    </source>
</evidence>
<evidence type="ECO:0000256" key="7">
    <source>
        <dbReference type="SAM" id="MobiDB-lite"/>
    </source>
</evidence>
<keyword evidence="5" id="KW-0539">Nucleus</keyword>
<dbReference type="GO" id="GO:0034080">
    <property type="term" value="P:CENP-A containing chromatin assembly"/>
    <property type="evidence" value="ECO:0007669"/>
    <property type="project" value="TreeGrafter"/>
</dbReference>
<gene>
    <name evidence="8" type="ORF">G7K_2830-t1</name>
</gene>
<dbReference type="GO" id="GO:0000070">
    <property type="term" value="P:mitotic sister chromatid segregation"/>
    <property type="evidence" value="ECO:0007669"/>
    <property type="project" value="TreeGrafter"/>
</dbReference>
<dbReference type="EMBL" id="BACD03000016">
    <property type="protein sequence ID" value="GAO48660.1"/>
    <property type="molecule type" value="Genomic_DNA"/>
</dbReference>
<dbReference type="Pfam" id="PF07778">
    <property type="entry name" value="CENP-I"/>
    <property type="match status" value="1"/>
</dbReference>
<evidence type="ECO:0000313" key="9">
    <source>
        <dbReference type="Proteomes" id="UP000033140"/>
    </source>
</evidence>
<feature type="region of interest" description="Disordered" evidence="7">
    <location>
        <begin position="244"/>
        <end position="272"/>
    </location>
</feature>
<reference evidence="8 9" key="3">
    <citation type="journal article" date="2015" name="Genome Announc.">
        <title>Draft Genome Sequence of the Archiascomycetous Yeast Saitoella complicata.</title>
        <authorList>
            <person name="Yamauchi K."/>
            <person name="Kondo S."/>
            <person name="Hamamoto M."/>
            <person name="Takahashi Y."/>
            <person name="Ogura Y."/>
            <person name="Hayashi T."/>
            <person name="Nishida H."/>
        </authorList>
    </citation>
    <scope>NUCLEOTIDE SEQUENCE [LARGE SCALE GENOMIC DNA]</scope>
    <source>
        <strain evidence="8 9">NRRL Y-17804</strain>
    </source>
</reference>